<evidence type="ECO:0000313" key="2">
    <source>
        <dbReference type="EMBL" id="CAB1430438.1"/>
    </source>
</evidence>
<proteinExistence type="predicted"/>
<evidence type="ECO:0000256" key="1">
    <source>
        <dbReference type="SAM" id="MobiDB-lite"/>
    </source>
</evidence>
<feature type="compositionally biased region" description="Basic and acidic residues" evidence="1">
    <location>
        <begin position="66"/>
        <end position="86"/>
    </location>
</feature>
<sequence>MEGQKRRLTTKAALSCPVLQYLSPAVPMRIWTSSIRSLIKLNQIGTNHMCRFEGAWSSPEAPHVGKSSEKQTDDRHELVSQKKGGMRWEEWEKSQGSQKTTLLAHTLESPVRSLVCSCIYTGRDRWRTPADPQWVRICVGLQVDVAPSHWEEKPENEAQTGTEQHFISLMAEQPLSHGHRGDELTYLDRMCVSV</sequence>
<comment type="caution">
    <text evidence="2">The sequence shown here is derived from an EMBL/GenBank/DDBJ whole genome shotgun (WGS) entry which is preliminary data.</text>
</comment>
<name>A0A9N7UHZ8_PLEPL</name>
<dbReference type="AlphaFoldDB" id="A0A9N7UHZ8"/>
<protein>
    <submittedName>
        <fullName evidence="2">Uncharacterized protein</fullName>
    </submittedName>
</protein>
<accession>A0A9N7UHZ8</accession>
<keyword evidence="3" id="KW-1185">Reference proteome</keyword>
<feature type="region of interest" description="Disordered" evidence="1">
    <location>
        <begin position="58"/>
        <end position="86"/>
    </location>
</feature>
<organism evidence="2 3">
    <name type="scientific">Pleuronectes platessa</name>
    <name type="common">European plaice</name>
    <dbReference type="NCBI Taxonomy" id="8262"/>
    <lineage>
        <taxon>Eukaryota</taxon>
        <taxon>Metazoa</taxon>
        <taxon>Chordata</taxon>
        <taxon>Craniata</taxon>
        <taxon>Vertebrata</taxon>
        <taxon>Euteleostomi</taxon>
        <taxon>Actinopterygii</taxon>
        <taxon>Neopterygii</taxon>
        <taxon>Teleostei</taxon>
        <taxon>Neoteleostei</taxon>
        <taxon>Acanthomorphata</taxon>
        <taxon>Carangaria</taxon>
        <taxon>Pleuronectiformes</taxon>
        <taxon>Pleuronectoidei</taxon>
        <taxon>Pleuronectidae</taxon>
        <taxon>Pleuronectes</taxon>
    </lineage>
</organism>
<reference evidence="2" key="1">
    <citation type="submission" date="2020-03" db="EMBL/GenBank/DDBJ databases">
        <authorList>
            <person name="Weist P."/>
        </authorList>
    </citation>
    <scope>NUCLEOTIDE SEQUENCE</scope>
</reference>
<gene>
    <name evidence="2" type="ORF">PLEPLA_LOCUS18420</name>
</gene>
<dbReference type="Proteomes" id="UP001153269">
    <property type="component" value="Unassembled WGS sequence"/>
</dbReference>
<dbReference type="EMBL" id="CADEAL010001231">
    <property type="protein sequence ID" value="CAB1430438.1"/>
    <property type="molecule type" value="Genomic_DNA"/>
</dbReference>
<evidence type="ECO:0000313" key="3">
    <source>
        <dbReference type="Proteomes" id="UP001153269"/>
    </source>
</evidence>